<dbReference type="SFLD" id="SFLDS00003">
    <property type="entry name" value="Haloacid_Dehalogenase"/>
    <property type="match status" value="1"/>
</dbReference>
<dbReference type="PANTHER" id="PTHR43520:SF8">
    <property type="entry name" value="P-TYPE CU(+) TRANSPORTER"/>
    <property type="match status" value="1"/>
</dbReference>
<organism evidence="13 14">
    <name type="scientific">Halopenitus salinus</name>
    <dbReference type="NCBI Taxonomy" id="1198295"/>
    <lineage>
        <taxon>Archaea</taxon>
        <taxon>Methanobacteriati</taxon>
        <taxon>Methanobacteriota</taxon>
        <taxon>Stenosarchaea group</taxon>
        <taxon>Halobacteria</taxon>
        <taxon>Halobacteriales</taxon>
        <taxon>Haloferacaceae</taxon>
        <taxon>Halopenitus</taxon>
    </lineage>
</organism>
<keyword evidence="3 11" id="KW-0812">Transmembrane</keyword>
<dbReference type="InterPro" id="IPR018303">
    <property type="entry name" value="ATPase_P-typ_P_site"/>
</dbReference>
<dbReference type="SFLD" id="SFLDG00002">
    <property type="entry name" value="C1.7:_P-type_atpase_like"/>
    <property type="match status" value="1"/>
</dbReference>
<keyword evidence="4" id="KW-0479">Metal-binding</keyword>
<dbReference type="GO" id="GO:0012505">
    <property type="term" value="C:endomembrane system"/>
    <property type="evidence" value="ECO:0007669"/>
    <property type="project" value="UniProtKB-SubCell"/>
</dbReference>
<keyword evidence="9 11" id="KW-0472">Membrane</keyword>
<dbReference type="RefSeq" id="WP_379742620.1">
    <property type="nucleotide sequence ID" value="NZ_JBHSVN010000001.1"/>
</dbReference>
<keyword evidence="8 11" id="KW-1133">Transmembrane helix</keyword>
<accession>A0ABD5UYL3</accession>
<dbReference type="InterPro" id="IPR036163">
    <property type="entry name" value="HMA_dom_sf"/>
</dbReference>
<feature type="transmembrane region" description="Helical" evidence="11">
    <location>
        <begin position="769"/>
        <end position="788"/>
    </location>
</feature>
<dbReference type="InterPro" id="IPR059000">
    <property type="entry name" value="ATPase_P-type_domA"/>
</dbReference>
<dbReference type="SFLD" id="SFLDF00027">
    <property type="entry name" value="p-type_atpase"/>
    <property type="match status" value="1"/>
</dbReference>
<keyword evidence="14" id="KW-1185">Reference proteome</keyword>
<dbReference type="Proteomes" id="UP001596296">
    <property type="component" value="Unassembled WGS sequence"/>
</dbReference>
<evidence type="ECO:0000313" key="13">
    <source>
        <dbReference type="EMBL" id="MFC6892437.1"/>
    </source>
</evidence>
<dbReference type="CDD" id="cd02079">
    <property type="entry name" value="P-type_ATPase_HM"/>
    <property type="match status" value="1"/>
</dbReference>
<keyword evidence="6" id="KW-0067">ATP-binding</keyword>
<evidence type="ECO:0000256" key="3">
    <source>
        <dbReference type="ARBA" id="ARBA00022692"/>
    </source>
</evidence>
<dbReference type="AlphaFoldDB" id="A0ABD5UYL3"/>
<comment type="similarity">
    <text evidence="2">Belongs to the cation transport ATPase (P-type) (TC 3.A.3) family. Type IB subfamily.</text>
</comment>
<comment type="subcellular location">
    <subcellularLocation>
        <location evidence="1">Endomembrane system</location>
        <topology evidence="1">Multi-pass membrane protein</topology>
    </subcellularLocation>
</comment>
<dbReference type="InterPro" id="IPR001757">
    <property type="entry name" value="P_typ_ATPase"/>
</dbReference>
<evidence type="ECO:0000256" key="2">
    <source>
        <dbReference type="ARBA" id="ARBA00006024"/>
    </source>
</evidence>
<dbReference type="PRINTS" id="PR00119">
    <property type="entry name" value="CATATPASE"/>
</dbReference>
<dbReference type="SUPFAM" id="SSF81660">
    <property type="entry name" value="Metal cation-transporting ATPase, ATP-binding domain N"/>
    <property type="match status" value="1"/>
</dbReference>
<dbReference type="SUPFAM" id="SSF81653">
    <property type="entry name" value="Calcium ATPase, transduction domain A"/>
    <property type="match status" value="1"/>
</dbReference>
<evidence type="ECO:0000256" key="9">
    <source>
        <dbReference type="ARBA" id="ARBA00023136"/>
    </source>
</evidence>
<feature type="transmembrane region" description="Helical" evidence="11">
    <location>
        <begin position="429"/>
        <end position="454"/>
    </location>
</feature>
<name>A0ABD5UYL3_9EURY</name>
<sequence>MSCSLCDLPTPAEPVTDPDVDGEFCCRGCLEVARSLGGLEELEDAAANVDADVSAGGGGAGEDGGDADLETTYLHVDGMHCATCERFLELTAGRAEGVEAATASYATDTVRVDYDPERIDSNDLEEVLSTAGYHATDRADRSETGDDVDVVRFLVGGGLFGMMAMLWYVLFLYPTYFGYDPLFELGGVSGRYLFAQIWVFASIVLFYTGFPILRGAYVSLRAGRPNMDLLVSLAAAGSYGYSTLALFLGQTDLYFDVTIAVVLVVTAGGQYETRIKRRATGLLSDLTTAMDETARLASGEEVTVSEIAPGQRLRVRPGERIPLDGTVVEGVAAVDESLVTGESIPETKRPGDAVRGGTIVADAPLVVAVGEDAESTLDRLVELLWDVQSSRSGAQRLADRLATVFVPLVAATALAVGAVRLATGSSPTAAALVALTVLIVSCPCAFGLATPLAVAAGIREAAERGIVVASDALFEEATSVDAVVLDKTGTLTDGEMRVLDVETAEGTTADRLLRRAVELERASPHPIAEAIVEGADRLRSDGGLSDREPSGVESLDDVDEPREGPSSGRDRPDRPETTVHDRGVVASIDGVERRVGHPSLFDDWAVPDRLADAADSVRTRGNVPVLVGWDGSARGVIAVGDDVRDGWEAFVSDLRDRGMEVVVLTGDSPESAARFEEHPNVDRVFAGVPPEAKAATVSRLAADRSVAMVGDGSNDAPALAAATVGIAVASGTDLALDAADAIVLEDRLGAVTELFDLAAGTGRRIRTNLGWALVYNAVAIPLAVAGLLNPLLAAVAMGASSLLVVANSARSILSTG</sequence>
<dbReference type="InterPro" id="IPR006121">
    <property type="entry name" value="HMA_dom"/>
</dbReference>
<dbReference type="InterPro" id="IPR027256">
    <property type="entry name" value="P-typ_ATPase_IB"/>
</dbReference>
<dbReference type="InterPro" id="IPR036412">
    <property type="entry name" value="HAD-like_sf"/>
</dbReference>
<dbReference type="GO" id="GO:0046872">
    <property type="term" value="F:metal ion binding"/>
    <property type="evidence" value="ECO:0007669"/>
    <property type="project" value="UniProtKB-KW"/>
</dbReference>
<evidence type="ECO:0000256" key="5">
    <source>
        <dbReference type="ARBA" id="ARBA00022741"/>
    </source>
</evidence>
<dbReference type="Pfam" id="PF00403">
    <property type="entry name" value="HMA"/>
    <property type="match status" value="1"/>
</dbReference>
<dbReference type="SUPFAM" id="SSF55008">
    <property type="entry name" value="HMA, heavy metal-associated domain"/>
    <property type="match status" value="1"/>
</dbReference>
<reference evidence="13 14" key="1">
    <citation type="journal article" date="2019" name="Int. J. Syst. Evol. Microbiol.">
        <title>The Global Catalogue of Microorganisms (GCM) 10K type strain sequencing project: providing services to taxonomists for standard genome sequencing and annotation.</title>
        <authorList>
            <consortium name="The Broad Institute Genomics Platform"/>
            <consortium name="The Broad Institute Genome Sequencing Center for Infectious Disease"/>
            <person name="Wu L."/>
            <person name="Ma J."/>
        </authorList>
    </citation>
    <scope>NUCLEOTIDE SEQUENCE [LARGE SCALE GENOMIC DNA]</scope>
    <source>
        <strain evidence="13 14">SKJ47</strain>
    </source>
</reference>
<dbReference type="PANTHER" id="PTHR43520">
    <property type="entry name" value="ATP7, ISOFORM B"/>
    <property type="match status" value="1"/>
</dbReference>
<feature type="transmembrane region" description="Helical" evidence="11">
    <location>
        <begin position="401"/>
        <end position="423"/>
    </location>
</feature>
<keyword evidence="7" id="KW-1278">Translocase</keyword>
<dbReference type="Gene3D" id="3.40.1110.10">
    <property type="entry name" value="Calcium-transporting ATPase, cytoplasmic domain N"/>
    <property type="match status" value="1"/>
</dbReference>
<feature type="region of interest" description="Disordered" evidence="10">
    <location>
        <begin position="539"/>
        <end position="584"/>
    </location>
</feature>
<dbReference type="Pfam" id="PF00122">
    <property type="entry name" value="E1-E2_ATPase"/>
    <property type="match status" value="1"/>
</dbReference>
<evidence type="ECO:0000256" key="6">
    <source>
        <dbReference type="ARBA" id="ARBA00022840"/>
    </source>
</evidence>
<evidence type="ECO:0000256" key="7">
    <source>
        <dbReference type="ARBA" id="ARBA00022967"/>
    </source>
</evidence>
<feature type="transmembrane region" description="Helical" evidence="11">
    <location>
        <begin position="193"/>
        <end position="217"/>
    </location>
</feature>
<feature type="domain" description="HMA" evidence="12">
    <location>
        <begin position="70"/>
        <end position="136"/>
    </location>
</feature>
<evidence type="ECO:0000313" key="14">
    <source>
        <dbReference type="Proteomes" id="UP001596296"/>
    </source>
</evidence>
<feature type="transmembrane region" description="Helical" evidence="11">
    <location>
        <begin position="253"/>
        <end position="271"/>
    </location>
</feature>
<evidence type="ECO:0000256" key="8">
    <source>
        <dbReference type="ARBA" id="ARBA00022989"/>
    </source>
</evidence>
<dbReference type="InterPro" id="IPR023299">
    <property type="entry name" value="ATPase_P-typ_cyto_dom_N"/>
</dbReference>
<dbReference type="Gene3D" id="3.40.50.1000">
    <property type="entry name" value="HAD superfamily/HAD-like"/>
    <property type="match status" value="1"/>
</dbReference>
<dbReference type="Pfam" id="PF00702">
    <property type="entry name" value="Hydrolase"/>
    <property type="match status" value="1"/>
</dbReference>
<dbReference type="Gene3D" id="3.30.70.100">
    <property type="match status" value="1"/>
</dbReference>
<evidence type="ECO:0000259" key="12">
    <source>
        <dbReference type="PROSITE" id="PS50846"/>
    </source>
</evidence>
<keyword evidence="5" id="KW-0547">Nucleotide-binding</keyword>
<dbReference type="SUPFAM" id="SSF81665">
    <property type="entry name" value="Calcium ATPase, transmembrane domain M"/>
    <property type="match status" value="1"/>
</dbReference>
<dbReference type="NCBIfam" id="TIGR01525">
    <property type="entry name" value="ATPase-IB_hvy"/>
    <property type="match status" value="1"/>
</dbReference>
<gene>
    <name evidence="13" type="ORF">ACFQE9_07420</name>
</gene>
<dbReference type="InterPro" id="IPR023298">
    <property type="entry name" value="ATPase_P-typ_TM_dom_sf"/>
</dbReference>
<comment type="caution">
    <text evidence="13">The sequence shown here is derived from an EMBL/GenBank/DDBJ whole genome shotgun (WGS) entry which is preliminary data.</text>
</comment>
<protein>
    <submittedName>
        <fullName evidence="13">Heavy metal translocating P-type ATPase</fullName>
    </submittedName>
</protein>
<dbReference type="GO" id="GO:0005524">
    <property type="term" value="F:ATP binding"/>
    <property type="evidence" value="ECO:0007669"/>
    <property type="project" value="UniProtKB-KW"/>
</dbReference>
<proteinExistence type="inferred from homology"/>
<feature type="transmembrane region" description="Helical" evidence="11">
    <location>
        <begin position="150"/>
        <end position="173"/>
    </location>
</feature>
<evidence type="ECO:0000256" key="11">
    <source>
        <dbReference type="SAM" id="Phobius"/>
    </source>
</evidence>
<dbReference type="InterPro" id="IPR023214">
    <property type="entry name" value="HAD_sf"/>
</dbReference>
<dbReference type="CDD" id="cd00371">
    <property type="entry name" value="HMA"/>
    <property type="match status" value="1"/>
</dbReference>
<evidence type="ECO:0000256" key="10">
    <source>
        <dbReference type="SAM" id="MobiDB-lite"/>
    </source>
</evidence>
<dbReference type="SUPFAM" id="SSF56784">
    <property type="entry name" value="HAD-like"/>
    <property type="match status" value="1"/>
</dbReference>
<dbReference type="Gene3D" id="2.70.150.10">
    <property type="entry name" value="Calcium-transporting ATPase, cytoplasmic transduction domain A"/>
    <property type="match status" value="1"/>
</dbReference>
<dbReference type="PROSITE" id="PS50846">
    <property type="entry name" value="HMA_2"/>
    <property type="match status" value="1"/>
</dbReference>
<dbReference type="NCBIfam" id="TIGR01494">
    <property type="entry name" value="ATPase_P-type"/>
    <property type="match status" value="2"/>
</dbReference>
<evidence type="ECO:0000256" key="1">
    <source>
        <dbReference type="ARBA" id="ARBA00004127"/>
    </source>
</evidence>
<dbReference type="InterPro" id="IPR044492">
    <property type="entry name" value="P_typ_ATPase_HD_dom"/>
</dbReference>
<feature type="transmembrane region" description="Helical" evidence="11">
    <location>
        <begin position="229"/>
        <end position="247"/>
    </location>
</feature>
<feature type="compositionally biased region" description="Basic and acidic residues" evidence="10">
    <location>
        <begin position="539"/>
        <end position="550"/>
    </location>
</feature>
<dbReference type="EMBL" id="JBHSXL010000006">
    <property type="protein sequence ID" value="MFC6892437.1"/>
    <property type="molecule type" value="Genomic_DNA"/>
</dbReference>
<evidence type="ECO:0000256" key="4">
    <source>
        <dbReference type="ARBA" id="ARBA00022723"/>
    </source>
</evidence>
<dbReference type="PROSITE" id="PS00154">
    <property type="entry name" value="ATPASE_E1_E2"/>
    <property type="match status" value="1"/>
</dbReference>
<dbReference type="InterPro" id="IPR008250">
    <property type="entry name" value="ATPase_P-typ_transduc_dom_A_sf"/>
</dbReference>
<feature type="compositionally biased region" description="Basic and acidic residues" evidence="10">
    <location>
        <begin position="568"/>
        <end position="583"/>
    </location>
</feature>